<dbReference type="STRING" id="735517.SAMN05444272_4619"/>
<organism evidence="2 3">
    <name type="scientific">Roseibium suaedae</name>
    <dbReference type="NCBI Taxonomy" id="735517"/>
    <lineage>
        <taxon>Bacteria</taxon>
        <taxon>Pseudomonadati</taxon>
        <taxon>Pseudomonadota</taxon>
        <taxon>Alphaproteobacteria</taxon>
        <taxon>Hyphomicrobiales</taxon>
        <taxon>Stappiaceae</taxon>
        <taxon>Roseibium</taxon>
    </lineage>
</organism>
<dbReference type="AlphaFoldDB" id="A0A1M7PSP4"/>
<evidence type="ECO:0000256" key="1">
    <source>
        <dbReference type="SAM" id="MobiDB-lite"/>
    </source>
</evidence>
<accession>A0A1M7PSP4</accession>
<dbReference type="EMBL" id="FRBW01000013">
    <property type="protein sequence ID" value="SHN20473.1"/>
    <property type="molecule type" value="Genomic_DNA"/>
</dbReference>
<dbReference type="Proteomes" id="UP000186002">
    <property type="component" value="Unassembled WGS sequence"/>
</dbReference>
<proteinExistence type="predicted"/>
<gene>
    <name evidence="2" type="ORF">SAMN05444272_4619</name>
</gene>
<dbReference type="RefSeq" id="WP_073015814.1">
    <property type="nucleotide sequence ID" value="NZ_FRBW01000013.1"/>
</dbReference>
<evidence type="ECO:0000313" key="2">
    <source>
        <dbReference type="EMBL" id="SHN20473.1"/>
    </source>
</evidence>
<keyword evidence="3" id="KW-1185">Reference proteome</keyword>
<evidence type="ECO:0000313" key="3">
    <source>
        <dbReference type="Proteomes" id="UP000186002"/>
    </source>
</evidence>
<protein>
    <submittedName>
        <fullName evidence="2">Uncharacterized protein</fullName>
    </submittedName>
</protein>
<reference evidence="2 3" key="1">
    <citation type="submission" date="2016-11" db="EMBL/GenBank/DDBJ databases">
        <authorList>
            <person name="Jaros S."/>
            <person name="Januszkiewicz K."/>
            <person name="Wedrychowicz H."/>
        </authorList>
    </citation>
    <scope>NUCLEOTIDE SEQUENCE [LARGE SCALE GENOMIC DNA]</scope>
    <source>
        <strain evidence="2 3">DSM 22153</strain>
    </source>
</reference>
<sequence>MTQPKASKPEGTTPYVFTRDDSGEGLRGEIKNLTADQAKACGQSIRPATVRDLAISGKR</sequence>
<name>A0A1M7PSP4_9HYPH</name>
<feature type="region of interest" description="Disordered" evidence="1">
    <location>
        <begin position="1"/>
        <end position="24"/>
    </location>
</feature>